<dbReference type="Gene3D" id="3.40.50.300">
    <property type="entry name" value="P-loop containing nucleotide triphosphate hydrolases"/>
    <property type="match status" value="2"/>
</dbReference>
<dbReference type="SUPFAM" id="SSF52540">
    <property type="entry name" value="P-loop containing nucleoside triphosphate hydrolases"/>
    <property type="match status" value="2"/>
</dbReference>
<dbReference type="InterPro" id="IPR027417">
    <property type="entry name" value="P-loop_NTPase"/>
</dbReference>
<dbReference type="EMBL" id="BMFT01000006">
    <property type="protein sequence ID" value="GGH39059.1"/>
    <property type="molecule type" value="Genomic_DNA"/>
</dbReference>
<comment type="caution">
    <text evidence="4">The sequence shown here is derived from an EMBL/GenBank/DDBJ whole genome shotgun (WGS) entry which is preliminary data.</text>
</comment>
<evidence type="ECO:0000313" key="5">
    <source>
        <dbReference type="Proteomes" id="UP000659344"/>
    </source>
</evidence>
<dbReference type="InterPro" id="IPR003593">
    <property type="entry name" value="AAA+_ATPase"/>
</dbReference>
<gene>
    <name evidence="4" type="ORF">GCM10008013_47550</name>
</gene>
<evidence type="ECO:0000256" key="2">
    <source>
        <dbReference type="ARBA" id="ARBA00022840"/>
    </source>
</evidence>
<dbReference type="Proteomes" id="UP000659344">
    <property type="component" value="Unassembled WGS sequence"/>
</dbReference>
<reference evidence="5" key="1">
    <citation type="journal article" date="2019" name="Int. J. Syst. Evol. Microbiol.">
        <title>The Global Catalogue of Microorganisms (GCM) 10K type strain sequencing project: providing services to taxonomists for standard genome sequencing and annotation.</title>
        <authorList>
            <consortium name="The Broad Institute Genomics Platform"/>
            <consortium name="The Broad Institute Genome Sequencing Center for Infectious Disease"/>
            <person name="Wu L."/>
            <person name="Ma J."/>
        </authorList>
    </citation>
    <scope>NUCLEOTIDE SEQUENCE [LARGE SCALE GENOMIC DNA]</scope>
    <source>
        <strain evidence="5">CGMCC 1.12769</strain>
    </source>
</reference>
<dbReference type="InterPro" id="IPR003439">
    <property type="entry name" value="ABC_transporter-like_ATP-bd"/>
</dbReference>
<dbReference type="RefSeq" id="WP_188542395.1">
    <property type="nucleotide sequence ID" value="NZ_BMFT01000006.1"/>
</dbReference>
<dbReference type="PANTHER" id="PTHR42855">
    <property type="entry name" value="ABC TRANSPORTER ATP-BINDING SUBUNIT"/>
    <property type="match status" value="1"/>
</dbReference>
<dbReference type="GO" id="GO:0005524">
    <property type="term" value="F:ATP binding"/>
    <property type="evidence" value="ECO:0007669"/>
    <property type="project" value="UniProtKB-KW"/>
</dbReference>
<accession>A0ABQ1YUI3</accession>
<dbReference type="SMART" id="SM00382">
    <property type="entry name" value="AAA"/>
    <property type="match status" value="2"/>
</dbReference>
<feature type="domain" description="ABC transporter" evidence="3">
    <location>
        <begin position="320"/>
        <end position="536"/>
    </location>
</feature>
<evidence type="ECO:0000313" key="4">
    <source>
        <dbReference type="EMBL" id="GGH39059.1"/>
    </source>
</evidence>
<dbReference type="InterPro" id="IPR032781">
    <property type="entry name" value="ABC_tran_Xtn"/>
</dbReference>
<dbReference type="PANTHER" id="PTHR42855:SF2">
    <property type="entry name" value="DRUG RESISTANCE ABC TRANSPORTER,ATP-BINDING PROTEIN"/>
    <property type="match status" value="1"/>
</dbReference>
<keyword evidence="1" id="KW-0547">Nucleotide-binding</keyword>
<keyword evidence="5" id="KW-1185">Reference proteome</keyword>
<feature type="domain" description="ABC transporter" evidence="3">
    <location>
        <begin position="2"/>
        <end position="252"/>
    </location>
</feature>
<sequence>MISTNGVTLRYGKRALFEDVNIKFTPGNCYGLIGANGAGKSTFIKILSGEIEPNQGEVHMTPGERMAVLKQNHYEYDDFFPVETVIMGHSRLYSIMKEKDALYAKADFTEEDGMRAGELEGEFAELNGWDAEPDAAALLIGLGIPRELHDKKMSELSGNEKVRVLLAQALFGRPHNLLLDEPTNHLDLESIQWLENFLMDYEGTVIVVSHDRHFLNKVCTHIADIDFGKIQMYVGNYDFWYESSQLALALQRDANKKKEEKIKELQAFIQRFSANASKSKQATSRKKQLDKITLDDLRPSNRKYPFLNFKAEREAGKQLLTVDSLTKSVEGEKLLDNVNFVVNKGDKIALVGPNGAPKSLLFQILMGESEADSGEYSWGVTTSQAYFPKDNSNYFDGVDLNLVDWLRQYSADQDETFLRGFLGRMLFSGEEALKKASVLSGGEKVRCMLAKMMLNGANVLLFDEPTNHLDLESITALNNGLIDFDGTILFTSHDHQFIQTIANRIIEITPNGVIDRIMSYDEYLESEEIQKLRASMYPPEEK</sequence>
<dbReference type="Pfam" id="PF00005">
    <property type="entry name" value="ABC_tran"/>
    <property type="match status" value="2"/>
</dbReference>
<dbReference type="Pfam" id="PF12848">
    <property type="entry name" value="ABC_tran_Xtn"/>
    <property type="match status" value="1"/>
</dbReference>
<evidence type="ECO:0000256" key="1">
    <source>
        <dbReference type="ARBA" id="ARBA00022741"/>
    </source>
</evidence>
<protein>
    <submittedName>
        <fullName evidence="4">ABC transporter ATP-binding protein</fullName>
    </submittedName>
</protein>
<keyword evidence="2 4" id="KW-0067">ATP-binding</keyword>
<dbReference type="CDD" id="cd03221">
    <property type="entry name" value="ABCF_EF-3"/>
    <property type="match status" value="2"/>
</dbReference>
<evidence type="ECO:0000259" key="3">
    <source>
        <dbReference type="PROSITE" id="PS50893"/>
    </source>
</evidence>
<organism evidence="4 5">
    <name type="scientific">Paenibacillus segetis</name>
    <dbReference type="NCBI Taxonomy" id="1325360"/>
    <lineage>
        <taxon>Bacteria</taxon>
        <taxon>Bacillati</taxon>
        <taxon>Bacillota</taxon>
        <taxon>Bacilli</taxon>
        <taxon>Bacillales</taxon>
        <taxon>Paenibacillaceae</taxon>
        <taxon>Paenibacillus</taxon>
    </lineage>
</organism>
<name>A0ABQ1YUI3_9BACL</name>
<dbReference type="PROSITE" id="PS50893">
    <property type="entry name" value="ABC_TRANSPORTER_2"/>
    <property type="match status" value="2"/>
</dbReference>
<proteinExistence type="predicted"/>
<dbReference type="InterPro" id="IPR051309">
    <property type="entry name" value="ABCF_ATPase"/>
</dbReference>